<name>A0A249MVE1_SPHXE</name>
<gene>
    <name evidence="1" type="ORF">CJD35_13490</name>
</gene>
<protein>
    <submittedName>
        <fullName evidence="1">Uncharacterized protein</fullName>
    </submittedName>
</protein>
<accession>A0A249MVE1</accession>
<evidence type="ECO:0000313" key="2">
    <source>
        <dbReference type="Proteomes" id="UP000217141"/>
    </source>
</evidence>
<dbReference type="KEGG" id="shyd:CJD35_13490"/>
<dbReference type="Proteomes" id="UP000217141">
    <property type="component" value="Chromosome I"/>
</dbReference>
<organism evidence="1 2">
    <name type="scientific">Sphingobium xenophagum</name>
    <dbReference type="NCBI Taxonomy" id="121428"/>
    <lineage>
        <taxon>Bacteria</taxon>
        <taxon>Pseudomonadati</taxon>
        <taxon>Pseudomonadota</taxon>
        <taxon>Alphaproteobacteria</taxon>
        <taxon>Sphingomonadales</taxon>
        <taxon>Sphingomonadaceae</taxon>
        <taxon>Sphingobium</taxon>
    </lineage>
</organism>
<sequence>MLAKGEQALTYSGRFNGDFGSFSHHLECRQAELALNMLVTSGFDEWYALSEIEPDDWKWLLAEFPIVAARKNITAERIREYDDEQKRLWEWRMEESRKREAARRRP</sequence>
<dbReference type="EMBL" id="CP022745">
    <property type="protein sequence ID" value="ASY45331.1"/>
    <property type="molecule type" value="Genomic_DNA"/>
</dbReference>
<proteinExistence type="predicted"/>
<evidence type="ECO:0000313" key="1">
    <source>
        <dbReference type="EMBL" id="ASY45331.1"/>
    </source>
</evidence>
<reference evidence="1 2" key="1">
    <citation type="submission" date="2017-08" db="EMBL/GenBank/DDBJ databases">
        <title>Whole Genome Sequence of Sphingobium hydrophobicum C1: Insights into Adaption to the Electronic-waste Contaminated Sediment.</title>
        <authorList>
            <person name="Song D."/>
            <person name="Chen X."/>
            <person name="Xu M."/>
        </authorList>
    </citation>
    <scope>NUCLEOTIDE SEQUENCE [LARGE SCALE GENOMIC DNA]</scope>
    <source>
        <strain evidence="1 2">C1</strain>
    </source>
</reference>
<dbReference type="AlphaFoldDB" id="A0A249MVE1"/>